<dbReference type="EMBL" id="JBHLSV010000027">
    <property type="protein sequence ID" value="MFC0675626.1"/>
    <property type="molecule type" value="Genomic_DNA"/>
</dbReference>
<evidence type="ECO:0000313" key="2">
    <source>
        <dbReference type="Proteomes" id="UP001589793"/>
    </source>
</evidence>
<comment type="caution">
    <text evidence="1">The sequence shown here is derived from an EMBL/GenBank/DDBJ whole genome shotgun (WGS) entry which is preliminary data.</text>
</comment>
<keyword evidence="2" id="KW-1185">Reference proteome</keyword>
<name>A0ABV6RF46_9MICO</name>
<evidence type="ECO:0000313" key="1">
    <source>
        <dbReference type="EMBL" id="MFC0675626.1"/>
    </source>
</evidence>
<organism evidence="1 2">
    <name type="scientific">Brachybacterium hainanense</name>
    <dbReference type="NCBI Taxonomy" id="1541174"/>
    <lineage>
        <taxon>Bacteria</taxon>
        <taxon>Bacillati</taxon>
        <taxon>Actinomycetota</taxon>
        <taxon>Actinomycetes</taxon>
        <taxon>Micrococcales</taxon>
        <taxon>Dermabacteraceae</taxon>
        <taxon>Brachybacterium</taxon>
    </lineage>
</organism>
<gene>
    <name evidence="1" type="ORF">ACFFF6_16875</name>
</gene>
<reference evidence="1 2" key="1">
    <citation type="submission" date="2024-09" db="EMBL/GenBank/DDBJ databases">
        <authorList>
            <person name="Sun Q."/>
            <person name="Mori K."/>
        </authorList>
    </citation>
    <scope>NUCLEOTIDE SEQUENCE [LARGE SCALE GENOMIC DNA]</scope>
    <source>
        <strain evidence="1 2">CICC 10874</strain>
    </source>
</reference>
<proteinExistence type="predicted"/>
<sequence length="542" mass="57701">MDDVDRPVPGTPPGAGTASVTAALSPALTALLPALAAWMPQRRWFVREAGEEDGCPPRLELLAVLPLPLAPVDPGALPGTRVLLLLLRARPGGSEEPPAADALGGAVGGYRDYQVPLVLRPQAATGVGEPSAEQAPVPAVIGEVTVDGTPLRVIDAVEDGSGRRALLHLLTSPPAPRQKACPGGEAPALRLVADGVRGGRGLGPVRASRLLRGEQSNSSMIFEIDGADPVILKLFRILQGGANPDVEVQSVLDAAQCAAIAPLLGAVRAVPERGLRIGTADEADRGEDPPAVHLLLAQRFLPDVQDAWRVALERARTGTSFRTQAHELGAATGQVHRILAREMRSVPADARAREQMIAGMLERLEEAARDIPQIAAQADDLRLLIQRARSGPWPPLQRIHGDYHLGQVLRTASDGWVLLDFEGEPLRPLAQRTAPDCTLRDVAGMLRSLDYAAAAVRRSDGVDARAWAEDARAAFLAGYREVRLPEDPAGQASLLRVFEADKAIYEALYEARLRPDWLGIPLEALERILAQDRLSAEAAPGA</sequence>
<accession>A0ABV6RF46</accession>
<dbReference type="InterPro" id="IPR011009">
    <property type="entry name" value="Kinase-like_dom_sf"/>
</dbReference>
<dbReference type="RefSeq" id="WP_376982656.1">
    <property type="nucleotide sequence ID" value="NZ_JBHLSV010000027.1"/>
</dbReference>
<dbReference type="Gene3D" id="3.90.1200.10">
    <property type="match status" value="1"/>
</dbReference>
<dbReference type="Proteomes" id="UP001589793">
    <property type="component" value="Unassembled WGS sequence"/>
</dbReference>
<dbReference type="SUPFAM" id="SSF56112">
    <property type="entry name" value="Protein kinase-like (PK-like)"/>
    <property type="match status" value="1"/>
</dbReference>
<protein>
    <submittedName>
        <fullName evidence="1">Trehalose biosynthesis protein</fullName>
    </submittedName>
</protein>